<gene>
    <name evidence="2" type="ORF">COY93_03910</name>
</gene>
<evidence type="ECO:0000313" key="3">
    <source>
        <dbReference type="Proteomes" id="UP000230973"/>
    </source>
</evidence>
<dbReference type="InterPro" id="IPR036597">
    <property type="entry name" value="Fido-like_dom_sf"/>
</dbReference>
<feature type="domain" description="Fido" evidence="1">
    <location>
        <begin position="202"/>
        <end position="337"/>
    </location>
</feature>
<evidence type="ECO:0000259" key="1">
    <source>
        <dbReference type="PROSITE" id="PS51459"/>
    </source>
</evidence>
<dbReference type="Proteomes" id="UP000230973">
    <property type="component" value="Unassembled WGS sequence"/>
</dbReference>
<comment type="caution">
    <text evidence="2">The sequence shown here is derived from an EMBL/GenBank/DDBJ whole genome shotgun (WGS) entry which is preliminary data.</text>
</comment>
<dbReference type="SUPFAM" id="SSF140931">
    <property type="entry name" value="Fic-like"/>
    <property type="match status" value="1"/>
</dbReference>
<dbReference type="AlphaFoldDB" id="A0A2M7Q933"/>
<evidence type="ECO:0000313" key="2">
    <source>
        <dbReference type="EMBL" id="PIY62080.1"/>
    </source>
</evidence>
<dbReference type="Pfam" id="PF02661">
    <property type="entry name" value="Fic"/>
    <property type="match status" value="1"/>
</dbReference>
<dbReference type="InterPro" id="IPR011204">
    <property type="entry name" value="Virulence_RhuM-like"/>
</dbReference>
<dbReference type="InterPro" id="IPR053737">
    <property type="entry name" value="Type_II_TA_Toxin"/>
</dbReference>
<dbReference type="EMBL" id="PFLC01000053">
    <property type="protein sequence ID" value="PIY62080.1"/>
    <property type="molecule type" value="Genomic_DNA"/>
</dbReference>
<dbReference type="PANTHER" id="PTHR35810:SF1">
    <property type="entry name" value="CYTOPLASMIC PROTEIN"/>
    <property type="match status" value="1"/>
</dbReference>
<organism evidence="2 3">
    <name type="scientific">Candidatus Uhrbacteria bacterium CG_4_10_14_0_8_um_filter_58_22</name>
    <dbReference type="NCBI Taxonomy" id="1975029"/>
    <lineage>
        <taxon>Bacteria</taxon>
        <taxon>Candidatus Uhriibacteriota</taxon>
    </lineage>
</organism>
<dbReference type="PANTHER" id="PTHR35810">
    <property type="entry name" value="CYTOPLASMIC PROTEIN-RELATED"/>
    <property type="match status" value="1"/>
</dbReference>
<dbReference type="Gene3D" id="1.20.120.1870">
    <property type="entry name" value="Fic/DOC protein, Fido domain"/>
    <property type="match status" value="1"/>
</dbReference>
<proteinExistence type="predicted"/>
<dbReference type="PROSITE" id="PS51459">
    <property type="entry name" value="FIDO"/>
    <property type="match status" value="1"/>
</dbReference>
<name>A0A2M7Q933_9BACT</name>
<sequence>MNKRTQNNQIIIYKTSHDEVELKVRFEKEDVWLTQNQIALLFGTQRPAITKHLSNIFKSGELEAEVVSSVLEHTTRHGAIRGKMQTKNVKFYNLDAIISVGYRVNSRKATQFRIWATRVLRQYLVRGYAINEWRLLEAKSRFGELQEAVLFLQRQSGRESLKGQEAEVLNLLADYSKTLSLLGKYDKRRLDEVKGTKSKSVLRYEDCVRIIRELKKGLVAKKEAGDLFGSERGRALEGIVVGLYQTFGKKELYPTVEDKAAHLLYLTVKDHPFIDGNKRSAAFLFVYFLDRSNHLFKKSGGRKINDNGLAALSLLVAESDPKEKETMIKIIKNLIAE</sequence>
<dbReference type="Pfam" id="PF13310">
    <property type="entry name" value="Virulence_RhuM"/>
    <property type="match status" value="1"/>
</dbReference>
<accession>A0A2M7Q933</accession>
<reference evidence="3" key="1">
    <citation type="submission" date="2017-09" db="EMBL/GenBank/DDBJ databases">
        <title>Depth-based differentiation of microbial function through sediment-hosted aquifers and enrichment of novel symbionts in the deep terrestrial subsurface.</title>
        <authorList>
            <person name="Probst A.J."/>
            <person name="Ladd B."/>
            <person name="Jarett J.K."/>
            <person name="Geller-Mcgrath D.E."/>
            <person name="Sieber C.M.K."/>
            <person name="Emerson J.B."/>
            <person name="Anantharaman K."/>
            <person name="Thomas B.C."/>
            <person name="Malmstrom R."/>
            <person name="Stieglmeier M."/>
            <person name="Klingl A."/>
            <person name="Woyke T."/>
            <person name="Ryan C.M."/>
            <person name="Banfield J.F."/>
        </authorList>
    </citation>
    <scope>NUCLEOTIDE SEQUENCE [LARGE SCALE GENOMIC DNA]</scope>
</reference>
<dbReference type="InterPro" id="IPR003812">
    <property type="entry name" value="Fido"/>
</dbReference>
<protein>
    <recommendedName>
        <fullName evidence="1">Fido domain-containing protein</fullName>
    </recommendedName>
</protein>